<protein>
    <submittedName>
        <fullName evidence="1">Uncharacterized protein</fullName>
    </submittedName>
</protein>
<sequence>SSTSGEPKSSTVNSVWVTGPWAVGLRTVDQREDLLRCEGRRLVVLITPTAGKIQERAT</sequence>
<organism evidence="1 2">
    <name type="scientific">Ameca splendens</name>
    <dbReference type="NCBI Taxonomy" id="208324"/>
    <lineage>
        <taxon>Eukaryota</taxon>
        <taxon>Metazoa</taxon>
        <taxon>Chordata</taxon>
        <taxon>Craniata</taxon>
        <taxon>Vertebrata</taxon>
        <taxon>Euteleostomi</taxon>
        <taxon>Actinopterygii</taxon>
        <taxon>Neopterygii</taxon>
        <taxon>Teleostei</taxon>
        <taxon>Neoteleostei</taxon>
        <taxon>Acanthomorphata</taxon>
        <taxon>Ovalentaria</taxon>
        <taxon>Atherinomorphae</taxon>
        <taxon>Cyprinodontiformes</taxon>
        <taxon>Goodeidae</taxon>
        <taxon>Ameca</taxon>
    </lineage>
</organism>
<dbReference type="EMBL" id="JAHRIP010005257">
    <property type="protein sequence ID" value="MEQ2281938.1"/>
    <property type="molecule type" value="Genomic_DNA"/>
</dbReference>
<accession>A0ABV0XKE2</accession>
<gene>
    <name evidence="1" type="ORF">AMECASPLE_035410</name>
</gene>
<comment type="caution">
    <text evidence="1">The sequence shown here is derived from an EMBL/GenBank/DDBJ whole genome shotgun (WGS) entry which is preliminary data.</text>
</comment>
<name>A0ABV0XKE2_9TELE</name>
<evidence type="ECO:0000313" key="1">
    <source>
        <dbReference type="EMBL" id="MEQ2281938.1"/>
    </source>
</evidence>
<reference evidence="1 2" key="1">
    <citation type="submission" date="2021-06" db="EMBL/GenBank/DDBJ databases">
        <authorList>
            <person name="Palmer J.M."/>
        </authorList>
    </citation>
    <scope>NUCLEOTIDE SEQUENCE [LARGE SCALE GENOMIC DNA]</scope>
    <source>
        <strain evidence="1 2">AS_MEX2019</strain>
        <tissue evidence="1">Muscle</tissue>
    </source>
</reference>
<feature type="non-terminal residue" evidence="1">
    <location>
        <position position="1"/>
    </location>
</feature>
<evidence type="ECO:0000313" key="2">
    <source>
        <dbReference type="Proteomes" id="UP001469553"/>
    </source>
</evidence>
<keyword evidence="2" id="KW-1185">Reference proteome</keyword>
<dbReference type="Proteomes" id="UP001469553">
    <property type="component" value="Unassembled WGS sequence"/>
</dbReference>
<proteinExistence type="predicted"/>